<name>F2XXZ3_9VIRU</name>
<keyword evidence="7" id="KW-0378">Hydrolase</keyword>
<dbReference type="GO" id="GO:0006508">
    <property type="term" value="P:proteolysis"/>
    <property type="evidence" value="ECO:0007669"/>
    <property type="project" value="InterPro"/>
</dbReference>
<dbReference type="Pfam" id="PF00078">
    <property type="entry name" value="RVT_1"/>
    <property type="match status" value="1"/>
</dbReference>
<dbReference type="Pfam" id="PF02160">
    <property type="entry name" value="Peptidase_A3"/>
    <property type="match status" value="1"/>
</dbReference>
<dbReference type="InterPro" id="IPR000588">
    <property type="entry name" value="Pept_A3A"/>
</dbReference>
<dbReference type="GO" id="GO:0004190">
    <property type="term" value="F:aspartic-type endopeptidase activity"/>
    <property type="evidence" value="ECO:0007669"/>
    <property type="project" value="InterPro"/>
</dbReference>
<dbReference type="SUPFAM" id="SSF50630">
    <property type="entry name" value="Acid proteases"/>
    <property type="match status" value="1"/>
</dbReference>
<dbReference type="GeneID" id="10323952"/>
<proteinExistence type="predicted"/>
<evidence type="ECO:0000256" key="4">
    <source>
        <dbReference type="ARBA" id="ARBA00022695"/>
    </source>
</evidence>
<dbReference type="CDD" id="cd00303">
    <property type="entry name" value="retropepsin_like"/>
    <property type="match status" value="1"/>
</dbReference>
<keyword evidence="3" id="KW-0808">Transferase</keyword>
<dbReference type="SUPFAM" id="SSF56672">
    <property type="entry name" value="DNA/RNA polymerases"/>
    <property type="match status" value="1"/>
</dbReference>
<evidence type="ECO:0000313" key="12">
    <source>
        <dbReference type="Proteomes" id="UP000204449"/>
    </source>
</evidence>
<dbReference type="GO" id="GO:0003887">
    <property type="term" value="F:DNA-directed DNA polymerase activity"/>
    <property type="evidence" value="ECO:0007669"/>
    <property type="project" value="UniProtKB-KW"/>
</dbReference>
<reference evidence="11 12" key="1">
    <citation type="journal article" date="2011" name="J. Gen. Virol.">
        <title>Distinct cavemoviruses interact synergistically with sweet potato chlorotic stunt virus (genus Crinivirus) in cultivated sweet potato.</title>
        <authorList>
            <person name="Cuellar W.J."/>
            <person name="De Souza J."/>
            <person name="Barrantes I."/>
            <person name="Fuentes S."/>
            <person name="Kreuze J.F."/>
        </authorList>
    </citation>
    <scope>NUCLEOTIDE SEQUENCE [LARGE SCALE GENOMIC DNA]</scope>
    <source>
        <strain evidence="11 12">Dom1</strain>
    </source>
</reference>
<evidence type="ECO:0000313" key="11">
    <source>
        <dbReference type="EMBL" id="ADZ45064.1"/>
    </source>
</evidence>
<dbReference type="InterPro" id="IPR021109">
    <property type="entry name" value="Peptidase_aspartic_dom_sf"/>
</dbReference>
<evidence type="ECO:0000256" key="9">
    <source>
        <dbReference type="ARBA" id="ARBA00022932"/>
    </source>
</evidence>
<comment type="cofactor">
    <cofactor evidence="1">
        <name>Mg(2+)</name>
        <dbReference type="ChEBI" id="CHEBI:18420"/>
    </cofactor>
</comment>
<evidence type="ECO:0000259" key="10">
    <source>
        <dbReference type="PROSITE" id="PS50878"/>
    </source>
</evidence>
<evidence type="ECO:0000256" key="6">
    <source>
        <dbReference type="ARBA" id="ARBA00022759"/>
    </source>
</evidence>
<dbReference type="Gene3D" id="3.30.70.270">
    <property type="match status" value="2"/>
</dbReference>
<dbReference type="InterPro" id="IPR043502">
    <property type="entry name" value="DNA/RNA_pol_sf"/>
</dbReference>
<dbReference type="Gene3D" id="3.10.10.10">
    <property type="entry name" value="HIV Type 1 Reverse Transcriptase, subunit A, domain 1"/>
    <property type="match status" value="1"/>
</dbReference>
<dbReference type="RefSeq" id="YP_004300274.1">
    <property type="nucleotide sequence ID" value="NC_015228.1"/>
</dbReference>
<dbReference type="CDD" id="cd09274">
    <property type="entry name" value="RNase_HI_RT_Ty3"/>
    <property type="match status" value="1"/>
</dbReference>
<dbReference type="PANTHER" id="PTHR33064">
    <property type="entry name" value="POL PROTEIN"/>
    <property type="match status" value="1"/>
</dbReference>
<dbReference type="EC" id="2.7.7.49" evidence="2"/>
<evidence type="ECO:0000256" key="2">
    <source>
        <dbReference type="ARBA" id="ARBA00012493"/>
    </source>
</evidence>
<feature type="domain" description="Reverse transcriptase" evidence="10">
    <location>
        <begin position="213"/>
        <end position="395"/>
    </location>
</feature>
<dbReference type="InterPro" id="IPR041577">
    <property type="entry name" value="RT_RNaseH_2"/>
</dbReference>
<dbReference type="KEGG" id="vg:10323952"/>
<evidence type="ECO:0000256" key="7">
    <source>
        <dbReference type="ARBA" id="ARBA00022801"/>
    </source>
</evidence>
<accession>F2XXZ3</accession>
<dbReference type="Proteomes" id="UP000204449">
    <property type="component" value="Segment"/>
</dbReference>
<dbReference type="Pfam" id="PF17919">
    <property type="entry name" value="RT_RNaseH_2"/>
    <property type="match status" value="1"/>
</dbReference>
<dbReference type="MEROPS" id="A03.006"/>
<keyword evidence="4" id="KW-0548">Nucleotidyltransferase</keyword>
<keyword evidence="8" id="KW-0695">RNA-directed DNA polymerase</keyword>
<dbReference type="GO" id="GO:0003964">
    <property type="term" value="F:RNA-directed DNA polymerase activity"/>
    <property type="evidence" value="ECO:0007669"/>
    <property type="project" value="UniProtKB-KW"/>
</dbReference>
<keyword evidence="9" id="KW-0239">DNA-directed DNA polymerase</keyword>
<evidence type="ECO:0000256" key="8">
    <source>
        <dbReference type="ARBA" id="ARBA00022918"/>
    </source>
</evidence>
<organism evidence="11 12">
    <name type="scientific">Sweet potato vein clearing virus</name>
    <dbReference type="NCBI Taxonomy" id="995049"/>
    <lineage>
        <taxon>Viruses</taxon>
        <taxon>Riboviria</taxon>
        <taxon>Pararnavirae</taxon>
        <taxon>Artverviricota</taxon>
        <taxon>Revtraviricetes</taxon>
        <taxon>Ortervirales</taxon>
        <taxon>Caulimoviridae</taxon>
        <taxon>Solendovirus</taxon>
        <taxon>Solendovirus venaipomeae</taxon>
    </lineage>
</organism>
<dbReference type="GO" id="GO:0004519">
    <property type="term" value="F:endonuclease activity"/>
    <property type="evidence" value="ECO:0007669"/>
    <property type="project" value="UniProtKB-KW"/>
</dbReference>
<sequence>MKIHILVKVICEGYKSRYYTPMIDTGAEISICKMNCLPDEYWKETRNDLIVRGFNNEGSVIDRKASNISIQIWDKIVKIDHIYQFEIQGKDIILGMNFIRMYLPHKISKDFWYLTTPCGKMIGAKIVENKERFKCEWEKGDKTLNQKLRNVYDFSLVRNQIKTLFSENPLEFWDKHRTEVKIELINPDSIVYQKPLRWNFEDIEEFKLHIDELLKGGFIRPSNSKHSSPAFIVNKHSEQKRGKSRMVIDYRNLNAKTKTYNYPLPNKILRVRQVQGYNWFSKFDCKSGFYHLKLTEESKHLSAFNVPQGFYEFNVLMFGYKNAPGRYQCYMDSYFSKLENCIVYIDDILLYSKTKDEHETLLKKFYHIVKEAGVSLSEKKAIIGVNQIEFLGIEIDKSGVKMQNHIVTKIVQCEEVLDTKKKLQSFLGLINQVREYVPNIAKELLFLQKKLKKDVEYHFDSQDQEKLKKIKEKCSNLPKLLFPDETKQFDWIVETDASEISYGGVLKYKYHQDKIEYHCRYYSGTFKDNEKNWEINRKELLSVFKCLYAFEPYIVYNKFILRTDNTQVKYWLTGKLDNSVTTKEIRRLVVKINCYNFDVVVIKSKDNCFADYLSREVKK</sequence>
<keyword evidence="12" id="KW-1185">Reference proteome</keyword>
<dbReference type="EMBL" id="HQ694979">
    <property type="protein sequence ID" value="ADZ45064.1"/>
    <property type="molecule type" value="Genomic_DNA"/>
</dbReference>
<dbReference type="CDD" id="cd01647">
    <property type="entry name" value="RT_LTR"/>
    <property type="match status" value="1"/>
</dbReference>
<dbReference type="Gene3D" id="2.40.70.10">
    <property type="entry name" value="Acid Proteases"/>
    <property type="match status" value="1"/>
</dbReference>
<evidence type="ECO:0000256" key="5">
    <source>
        <dbReference type="ARBA" id="ARBA00022722"/>
    </source>
</evidence>
<keyword evidence="5" id="KW-0540">Nuclease</keyword>
<keyword evidence="6" id="KW-0255">Endonuclease</keyword>
<evidence type="ECO:0000256" key="3">
    <source>
        <dbReference type="ARBA" id="ARBA00022679"/>
    </source>
</evidence>
<dbReference type="OrthoDB" id="2224at10239"/>
<dbReference type="PANTHER" id="PTHR33064:SF37">
    <property type="entry name" value="RIBONUCLEASE H"/>
    <property type="match status" value="1"/>
</dbReference>
<dbReference type="InterPro" id="IPR043128">
    <property type="entry name" value="Rev_trsase/Diguanyl_cyclase"/>
</dbReference>
<evidence type="ECO:0000256" key="1">
    <source>
        <dbReference type="ARBA" id="ARBA00001946"/>
    </source>
</evidence>
<dbReference type="PROSITE" id="PS50878">
    <property type="entry name" value="RT_POL"/>
    <property type="match status" value="1"/>
</dbReference>
<protein>
    <recommendedName>
        <fullName evidence="2">RNA-directed DNA polymerase</fullName>
        <ecNumber evidence="2">2.7.7.49</ecNumber>
    </recommendedName>
</protein>
<dbReference type="InterPro" id="IPR051320">
    <property type="entry name" value="Viral_Replic_Matur_Polypro"/>
</dbReference>
<dbReference type="InterPro" id="IPR000477">
    <property type="entry name" value="RT_dom"/>
</dbReference>